<sequence>MFQYKDFSSTIRREPQALLGIERKANGSEAAAWTLGQVGIRQPIVSYSPMEQVSLTAAVERDVCGGTIIGEFDIKWRRVRRKRKTREAVVARLERADVGEIIRPPDREARRISVITTIRLLRSAVIVQLLSRVVVVNILALALQLVNGVLDRPDATGGRMLSNTDRIAQTPANDVAICVLNSVTVFTEGGNVKATYLGTA</sequence>
<organism evidence="1 2">
    <name type="scientific">Clonostachys rosea f. rosea IK726</name>
    <dbReference type="NCBI Taxonomy" id="1349383"/>
    <lineage>
        <taxon>Eukaryota</taxon>
        <taxon>Fungi</taxon>
        <taxon>Dikarya</taxon>
        <taxon>Ascomycota</taxon>
        <taxon>Pezizomycotina</taxon>
        <taxon>Sordariomycetes</taxon>
        <taxon>Hypocreomycetidae</taxon>
        <taxon>Hypocreales</taxon>
        <taxon>Bionectriaceae</taxon>
        <taxon>Clonostachys</taxon>
    </lineage>
</organism>
<name>A0ACA9T6B1_BIOOC</name>
<proteinExistence type="predicted"/>
<reference evidence="1" key="2">
    <citation type="submission" date="2021-10" db="EMBL/GenBank/DDBJ databases">
        <authorList>
            <person name="Piombo E."/>
        </authorList>
    </citation>
    <scope>NUCLEOTIDE SEQUENCE</scope>
</reference>
<evidence type="ECO:0000313" key="1">
    <source>
        <dbReference type="EMBL" id="CAG9936434.1"/>
    </source>
</evidence>
<gene>
    <name evidence="1" type="ORF">CRV2_00003614</name>
</gene>
<evidence type="ECO:0000313" key="2">
    <source>
        <dbReference type="Proteomes" id="UP000836387"/>
    </source>
</evidence>
<comment type="caution">
    <text evidence="1">The sequence shown here is derived from an EMBL/GenBank/DDBJ whole genome shotgun (WGS) entry which is preliminary data.</text>
</comment>
<dbReference type="EMBL" id="CADEHS020000001">
    <property type="protein sequence ID" value="CAG9936434.1"/>
    <property type="molecule type" value="Genomic_DNA"/>
</dbReference>
<dbReference type="Proteomes" id="UP000836387">
    <property type="component" value="Unassembled WGS sequence"/>
</dbReference>
<protein>
    <submittedName>
        <fullName evidence="1">Uncharacterized protein</fullName>
    </submittedName>
</protein>
<reference evidence="1" key="1">
    <citation type="submission" date="2020-04" db="EMBL/GenBank/DDBJ databases">
        <authorList>
            <person name="Broberg M."/>
        </authorList>
    </citation>
    <scope>NUCLEOTIDE SEQUENCE</scope>
</reference>
<keyword evidence="2" id="KW-1185">Reference proteome</keyword>
<accession>A0ACA9T6B1</accession>